<dbReference type="AlphaFoldDB" id="A0A3N4KWK0"/>
<dbReference type="PANTHER" id="PTHR12197">
    <property type="entry name" value="HISTONE-LYSINE N-METHYLTRANSFERASE SMYD"/>
    <property type="match status" value="1"/>
</dbReference>
<accession>A0A3N4KWK0</accession>
<dbReference type="InterPro" id="IPR046341">
    <property type="entry name" value="SET_dom_sf"/>
</dbReference>
<protein>
    <submittedName>
        <fullName evidence="2">SET domain-containing protein</fullName>
    </submittedName>
</protein>
<dbReference type="Proteomes" id="UP000277580">
    <property type="component" value="Unassembled WGS sequence"/>
</dbReference>
<dbReference type="PROSITE" id="PS50280">
    <property type="entry name" value="SET"/>
    <property type="match status" value="1"/>
</dbReference>
<dbReference type="CDD" id="cd20071">
    <property type="entry name" value="SET_SMYD"/>
    <property type="match status" value="1"/>
</dbReference>
<proteinExistence type="predicted"/>
<name>A0A3N4KWK0_9PEZI</name>
<dbReference type="Gene3D" id="2.170.270.10">
    <property type="entry name" value="SET domain"/>
    <property type="match status" value="1"/>
</dbReference>
<dbReference type="SUPFAM" id="SSF82199">
    <property type="entry name" value="SET domain"/>
    <property type="match status" value="1"/>
</dbReference>
<evidence type="ECO:0000313" key="2">
    <source>
        <dbReference type="EMBL" id="RPB13652.1"/>
    </source>
</evidence>
<dbReference type="InterPro" id="IPR050869">
    <property type="entry name" value="H3K4_H4K5_MeTrfase"/>
</dbReference>
<evidence type="ECO:0000313" key="3">
    <source>
        <dbReference type="Proteomes" id="UP000277580"/>
    </source>
</evidence>
<feature type="domain" description="SET" evidence="1">
    <location>
        <begin position="5"/>
        <end position="91"/>
    </location>
</feature>
<dbReference type="InterPro" id="IPR001214">
    <property type="entry name" value="SET_dom"/>
</dbReference>
<keyword evidence="3" id="KW-1185">Reference proteome</keyword>
<sequence>MNWEDCWVQKDTHTAAGTGLFARQKILRGQPIFRICPEASVNMYVIQLVNHSCIPNLFALQGLDAGTGLLDCRFYALRDIAAGEELTRCYDDRVLFEESVAVRRTCMAELWDFECLCPKCVGQWMYPVWDCPEDWKMDYAQPDEVLSAYMNGLVREFRDEYLRPGAVEKTRIVAQRTLFSLQCFREQVKFTARRLKKRTLSTRYRFKVGGKTLHDYAWSQNYKKLLKN</sequence>
<evidence type="ECO:0000259" key="1">
    <source>
        <dbReference type="PROSITE" id="PS50280"/>
    </source>
</evidence>
<gene>
    <name evidence="2" type="ORF">P167DRAFT_544629</name>
</gene>
<organism evidence="2 3">
    <name type="scientific">Morchella conica CCBAS932</name>
    <dbReference type="NCBI Taxonomy" id="1392247"/>
    <lineage>
        <taxon>Eukaryota</taxon>
        <taxon>Fungi</taxon>
        <taxon>Dikarya</taxon>
        <taxon>Ascomycota</taxon>
        <taxon>Pezizomycotina</taxon>
        <taxon>Pezizomycetes</taxon>
        <taxon>Pezizales</taxon>
        <taxon>Morchellaceae</taxon>
        <taxon>Morchella</taxon>
    </lineage>
</organism>
<dbReference type="InParanoid" id="A0A3N4KWK0"/>
<dbReference type="OrthoDB" id="265717at2759"/>
<reference evidence="2 3" key="1">
    <citation type="journal article" date="2018" name="Nat. Ecol. Evol.">
        <title>Pezizomycetes genomes reveal the molecular basis of ectomycorrhizal truffle lifestyle.</title>
        <authorList>
            <person name="Murat C."/>
            <person name="Payen T."/>
            <person name="Noel B."/>
            <person name="Kuo A."/>
            <person name="Morin E."/>
            <person name="Chen J."/>
            <person name="Kohler A."/>
            <person name="Krizsan K."/>
            <person name="Balestrini R."/>
            <person name="Da Silva C."/>
            <person name="Montanini B."/>
            <person name="Hainaut M."/>
            <person name="Levati E."/>
            <person name="Barry K.W."/>
            <person name="Belfiori B."/>
            <person name="Cichocki N."/>
            <person name="Clum A."/>
            <person name="Dockter R.B."/>
            <person name="Fauchery L."/>
            <person name="Guy J."/>
            <person name="Iotti M."/>
            <person name="Le Tacon F."/>
            <person name="Lindquist E.A."/>
            <person name="Lipzen A."/>
            <person name="Malagnac F."/>
            <person name="Mello A."/>
            <person name="Molinier V."/>
            <person name="Miyauchi S."/>
            <person name="Poulain J."/>
            <person name="Riccioni C."/>
            <person name="Rubini A."/>
            <person name="Sitrit Y."/>
            <person name="Splivallo R."/>
            <person name="Traeger S."/>
            <person name="Wang M."/>
            <person name="Zifcakova L."/>
            <person name="Wipf D."/>
            <person name="Zambonelli A."/>
            <person name="Paolocci F."/>
            <person name="Nowrousian M."/>
            <person name="Ottonello S."/>
            <person name="Baldrian P."/>
            <person name="Spatafora J.W."/>
            <person name="Henrissat B."/>
            <person name="Nagy L.G."/>
            <person name="Aury J.M."/>
            <person name="Wincker P."/>
            <person name="Grigoriev I.V."/>
            <person name="Bonfante P."/>
            <person name="Martin F.M."/>
        </authorList>
    </citation>
    <scope>NUCLEOTIDE SEQUENCE [LARGE SCALE GENOMIC DNA]</scope>
    <source>
        <strain evidence="2 3">CCBAS932</strain>
    </source>
</reference>
<dbReference type="EMBL" id="ML119122">
    <property type="protein sequence ID" value="RPB13652.1"/>
    <property type="molecule type" value="Genomic_DNA"/>
</dbReference>
<dbReference type="Pfam" id="PF00856">
    <property type="entry name" value="SET"/>
    <property type="match status" value="1"/>
</dbReference>